<evidence type="ECO:0000256" key="1">
    <source>
        <dbReference type="SAM" id="SignalP"/>
    </source>
</evidence>
<dbReference type="Pfam" id="PF16747">
    <property type="entry name" value="Adhesin_E"/>
    <property type="match status" value="1"/>
</dbReference>
<protein>
    <recommendedName>
        <fullName evidence="2">Surface-adhesin protein E-like domain-containing protein</fullName>
    </recommendedName>
</protein>
<sequence length="136" mass="15438">MRRLLLALACVAAAAWADVPWFTIVGDRNDPNADTIEMNPIALARQGAYVVMEIRVSRSTVRTSSDGVQFRSFRGEVGFDCAQGTARFLRSQFYAEPLWRAPVQELRYPSDRVRPMEFRLFEPNPRDKVVKAACAR</sequence>
<proteinExistence type="predicted"/>
<dbReference type="Proteomes" id="UP000626210">
    <property type="component" value="Unassembled WGS sequence"/>
</dbReference>
<feature type="domain" description="Surface-adhesin protein E-like" evidence="2">
    <location>
        <begin position="30"/>
        <end position="134"/>
    </location>
</feature>
<keyword evidence="1" id="KW-0732">Signal</keyword>
<dbReference type="RefSeq" id="WP_189688876.1">
    <property type="nucleotide sequence ID" value="NZ_BMYK01000015.1"/>
</dbReference>
<reference evidence="4" key="1">
    <citation type="journal article" date="2019" name="Int. J. Syst. Evol. Microbiol.">
        <title>The Global Catalogue of Microorganisms (GCM) 10K type strain sequencing project: providing services to taxonomists for standard genome sequencing and annotation.</title>
        <authorList>
            <consortium name="The Broad Institute Genomics Platform"/>
            <consortium name="The Broad Institute Genome Sequencing Center for Infectious Disease"/>
            <person name="Wu L."/>
            <person name="Ma J."/>
        </authorList>
    </citation>
    <scope>NUCLEOTIDE SEQUENCE [LARGE SCALE GENOMIC DNA]</scope>
    <source>
        <strain evidence="4">KCTC 23314</strain>
    </source>
</reference>
<evidence type="ECO:0000313" key="3">
    <source>
        <dbReference type="EMBL" id="GHC92309.1"/>
    </source>
</evidence>
<evidence type="ECO:0000259" key="2">
    <source>
        <dbReference type="Pfam" id="PF16747"/>
    </source>
</evidence>
<feature type="chain" id="PRO_5046691196" description="Surface-adhesin protein E-like domain-containing protein" evidence="1">
    <location>
        <begin position="18"/>
        <end position="136"/>
    </location>
</feature>
<organism evidence="3 4">
    <name type="scientific">Pseudorhodoferax aquiterrae</name>
    <dbReference type="NCBI Taxonomy" id="747304"/>
    <lineage>
        <taxon>Bacteria</taxon>
        <taxon>Pseudomonadati</taxon>
        <taxon>Pseudomonadota</taxon>
        <taxon>Betaproteobacteria</taxon>
        <taxon>Burkholderiales</taxon>
        <taxon>Comamonadaceae</taxon>
    </lineage>
</organism>
<keyword evidence="4" id="KW-1185">Reference proteome</keyword>
<accession>A0ABQ3G5V6</accession>
<evidence type="ECO:0000313" key="4">
    <source>
        <dbReference type="Proteomes" id="UP000626210"/>
    </source>
</evidence>
<dbReference type="EMBL" id="BMYK01000015">
    <property type="protein sequence ID" value="GHC92309.1"/>
    <property type="molecule type" value="Genomic_DNA"/>
</dbReference>
<comment type="caution">
    <text evidence="3">The sequence shown here is derived from an EMBL/GenBank/DDBJ whole genome shotgun (WGS) entry which is preliminary data.</text>
</comment>
<dbReference type="InterPro" id="IPR031939">
    <property type="entry name" value="Adhesin_E-like"/>
</dbReference>
<feature type="signal peptide" evidence="1">
    <location>
        <begin position="1"/>
        <end position="17"/>
    </location>
</feature>
<gene>
    <name evidence="3" type="ORF">GCM10007320_42270</name>
</gene>
<name>A0ABQ3G5V6_9BURK</name>